<dbReference type="InterPro" id="IPR009057">
    <property type="entry name" value="Homeodomain-like_sf"/>
</dbReference>
<evidence type="ECO:0000256" key="1">
    <source>
        <dbReference type="ARBA" id="ARBA00023125"/>
    </source>
</evidence>
<dbReference type="PROSITE" id="PS50977">
    <property type="entry name" value="HTH_TETR_2"/>
    <property type="match status" value="1"/>
</dbReference>
<protein>
    <recommendedName>
        <fullName evidence="4">HTH tetR-type domain-containing protein</fullName>
    </recommendedName>
</protein>
<accession>A0ABN0UCG9</accession>
<dbReference type="SUPFAM" id="SSF46689">
    <property type="entry name" value="Homeodomain-like"/>
    <property type="match status" value="1"/>
</dbReference>
<dbReference type="InterPro" id="IPR050109">
    <property type="entry name" value="HTH-type_TetR-like_transc_reg"/>
</dbReference>
<dbReference type="PRINTS" id="PR00455">
    <property type="entry name" value="HTHTETR"/>
</dbReference>
<evidence type="ECO:0000313" key="5">
    <source>
        <dbReference type="EMBL" id="GAA0246015.1"/>
    </source>
</evidence>
<dbReference type="InterPro" id="IPR036271">
    <property type="entry name" value="Tet_transcr_reg_TetR-rel_C_sf"/>
</dbReference>
<name>A0ABN0UCG9_9ACTN</name>
<dbReference type="EMBL" id="BAAAGX010000014">
    <property type="protein sequence ID" value="GAA0246015.1"/>
    <property type="molecule type" value="Genomic_DNA"/>
</dbReference>
<evidence type="ECO:0000256" key="3">
    <source>
        <dbReference type="SAM" id="MobiDB-lite"/>
    </source>
</evidence>
<dbReference type="Pfam" id="PF00440">
    <property type="entry name" value="TetR_N"/>
    <property type="match status" value="1"/>
</dbReference>
<evidence type="ECO:0000259" key="4">
    <source>
        <dbReference type="PROSITE" id="PS50977"/>
    </source>
</evidence>
<dbReference type="Proteomes" id="UP001500967">
    <property type="component" value="Unassembled WGS sequence"/>
</dbReference>
<dbReference type="InterPro" id="IPR001647">
    <property type="entry name" value="HTH_TetR"/>
</dbReference>
<evidence type="ECO:0000256" key="2">
    <source>
        <dbReference type="PROSITE-ProRule" id="PRU00335"/>
    </source>
</evidence>
<dbReference type="Gene3D" id="1.10.10.60">
    <property type="entry name" value="Homeodomain-like"/>
    <property type="match status" value="1"/>
</dbReference>
<proteinExistence type="predicted"/>
<dbReference type="SUPFAM" id="SSF48498">
    <property type="entry name" value="Tetracyclin repressor-like, C-terminal domain"/>
    <property type="match status" value="1"/>
</dbReference>
<feature type="DNA-binding region" description="H-T-H motif" evidence="2">
    <location>
        <begin position="45"/>
        <end position="64"/>
    </location>
</feature>
<dbReference type="PANTHER" id="PTHR30055:SF148">
    <property type="entry name" value="TETR-FAMILY TRANSCRIPTIONAL REGULATOR"/>
    <property type="match status" value="1"/>
</dbReference>
<feature type="domain" description="HTH tetR-type" evidence="4">
    <location>
        <begin position="22"/>
        <end position="82"/>
    </location>
</feature>
<reference evidence="5 6" key="1">
    <citation type="journal article" date="2019" name="Int. J. Syst. Evol. Microbiol.">
        <title>The Global Catalogue of Microorganisms (GCM) 10K type strain sequencing project: providing services to taxonomists for standard genome sequencing and annotation.</title>
        <authorList>
            <consortium name="The Broad Institute Genomics Platform"/>
            <consortium name="The Broad Institute Genome Sequencing Center for Infectious Disease"/>
            <person name="Wu L."/>
            <person name="Ma J."/>
        </authorList>
    </citation>
    <scope>NUCLEOTIDE SEQUENCE [LARGE SCALE GENOMIC DNA]</scope>
    <source>
        <strain evidence="5 6">JCM 10425</strain>
    </source>
</reference>
<keyword evidence="1 2" id="KW-0238">DNA-binding</keyword>
<sequence>MVSRYYRRMNEPKGPGGRPRSEQAREAVLHAVDDLLLEVGYAALTMKGIAERAGVGRQTVYRWWATKAEVLFEASVADAADELAVPPAGTPLADVTAYLDAFVRFLAHSPAGIAYRTLLGAAQHDPAVKELIGTHDTLVASARAVVERVRPGRDVSDQEAAALIGPALLWVMTGRDPARLDTGELARDFLRAGRGAPSAR</sequence>
<evidence type="ECO:0000313" key="6">
    <source>
        <dbReference type="Proteomes" id="UP001500967"/>
    </source>
</evidence>
<dbReference type="PANTHER" id="PTHR30055">
    <property type="entry name" value="HTH-TYPE TRANSCRIPTIONAL REGULATOR RUTR"/>
    <property type="match status" value="1"/>
</dbReference>
<organism evidence="5 6">
    <name type="scientific">Cryptosporangium japonicum</name>
    <dbReference type="NCBI Taxonomy" id="80872"/>
    <lineage>
        <taxon>Bacteria</taxon>
        <taxon>Bacillati</taxon>
        <taxon>Actinomycetota</taxon>
        <taxon>Actinomycetes</taxon>
        <taxon>Cryptosporangiales</taxon>
        <taxon>Cryptosporangiaceae</taxon>
        <taxon>Cryptosporangium</taxon>
    </lineage>
</organism>
<gene>
    <name evidence="5" type="ORF">GCM10009539_34220</name>
</gene>
<feature type="region of interest" description="Disordered" evidence="3">
    <location>
        <begin position="1"/>
        <end position="23"/>
    </location>
</feature>
<dbReference type="Gene3D" id="1.10.357.10">
    <property type="entry name" value="Tetracycline Repressor, domain 2"/>
    <property type="match status" value="1"/>
</dbReference>
<comment type="caution">
    <text evidence="5">The sequence shown here is derived from an EMBL/GenBank/DDBJ whole genome shotgun (WGS) entry which is preliminary data.</text>
</comment>
<keyword evidence="6" id="KW-1185">Reference proteome</keyword>